<dbReference type="InterPro" id="IPR003797">
    <property type="entry name" value="DegV"/>
</dbReference>
<evidence type="ECO:0000256" key="1">
    <source>
        <dbReference type="ARBA" id="ARBA00003238"/>
    </source>
</evidence>
<evidence type="ECO:0000313" key="4">
    <source>
        <dbReference type="Proteomes" id="UP001501510"/>
    </source>
</evidence>
<name>A0ABN1JGP1_9CLOT</name>
<dbReference type="PROSITE" id="PS51482">
    <property type="entry name" value="DEGV"/>
    <property type="match status" value="1"/>
</dbReference>
<keyword evidence="4" id="KW-1185">Reference proteome</keyword>
<evidence type="ECO:0000313" key="3">
    <source>
        <dbReference type="EMBL" id="GAA0739372.1"/>
    </source>
</evidence>
<comment type="caution">
    <text evidence="3">The sequence shown here is derived from an EMBL/GenBank/DDBJ whole genome shotgun (WGS) entry which is preliminary data.</text>
</comment>
<dbReference type="Gene3D" id="3.40.50.10170">
    <property type="match status" value="1"/>
</dbReference>
<dbReference type="PANTHER" id="PTHR33434">
    <property type="entry name" value="DEGV DOMAIN-CONTAINING PROTEIN DR_1986-RELATED"/>
    <property type="match status" value="1"/>
</dbReference>
<keyword evidence="2" id="KW-0446">Lipid-binding</keyword>
<dbReference type="NCBIfam" id="TIGR00762">
    <property type="entry name" value="DegV"/>
    <property type="match status" value="1"/>
</dbReference>
<protein>
    <submittedName>
        <fullName evidence="3">DegV family protein</fullName>
    </submittedName>
</protein>
<organism evidence="3 4">
    <name type="scientific">Clostridium oceanicum</name>
    <dbReference type="NCBI Taxonomy" id="1543"/>
    <lineage>
        <taxon>Bacteria</taxon>
        <taxon>Bacillati</taxon>
        <taxon>Bacillota</taxon>
        <taxon>Clostridia</taxon>
        <taxon>Eubacteriales</taxon>
        <taxon>Clostridiaceae</taxon>
        <taxon>Clostridium</taxon>
    </lineage>
</organism>
<dbReference type="PANTHER" id="PTHR33434:SF3">
    <property type="entry name" value="DEGV DOMAIN-CONTAINING PROTEIN YITS"/>
    <property type="match status" value="1"/>
</dbReference>
<dbReference type="InterPro" id="IPR050270">
    <property type="entry name" value="DegV_domain_contain"/>
</dbReference>
<reference evidence="3 4" key="1">
    <citation type="journal article" date="2019" name="Int. J. Syst. Evol. Microbiol.">
        <title>The Global Catalogue of Microorganisms (GCM) 10K type strain sequencing project: providing services to taxonomists for standard genome sequencing and annotation.</title>
        <authorList>
            <consortium name="The Broad Institute Genomics Platform"/>
            <consortium name="The Broad Institute Genome Sequencing Center for Infectious Disease"/>
            <person name="Wu L."/>
            <person name="Ma J."/>
        </authorList>
    </citation>
    <scope>NUCLEOTIDE SEQUENCE [LARGE SCALE GENOMIC DNA]</scope>
    <source>
        <strain evidence="3 4">JCM 1407</strain>
    </source>
</reference>
<dbReference type="EMBL" id="BAAACG010000008">
    <property type="protein sequence ID" value="GAA0739372.1"/>
    <property type="molecule type" value="Genomic_DNA"/>
</dbReference>
<comment type="function">
    <text evidence="1">May bind long-chain fatty acids, such as palmitate, and may play a role in lipid transport or fatty acid metabolism.</text>
</comment>
<proteinExistence type="predicted"/>
<gene>
    <name evidence="3" type="ORF">GCM10008906_18080</name>
</gene>
<dbReference type="InterPro" id="IPR043168">
    <property type="entry name" value="DegV_C"/>
</dbReference>
<dbReference type="Gene3D" id="3.30.1180.10">
    <property type="match status" value="1"/>
</dbReference>
<dbReference type="Pfam" id="PF02645">
    <property type="entry name" value="DegV"/>
    <property type="match status" value="1"/>
</dbReference>
<accession>A0ABN1JGP1</accession>
<sequence length="283" mass="31769">MEKIALITDTTCDLSQDILDKYNIKQLAFRIIYKDREFRDKLEITSEKVYNDLNVEIPTSSMPSMDDMEEIFTSLEKEGYTHVIAIVLSSGLSGIYNGIKIVGENHPKLNTHIFDSRNISLGEGIMVLECARMIEEGKNFDYIVESLPSLRQKIGTYFVVGTLEYLKKGGRIGKVAGTLGELLNIKPIIAIDHEDGKYYTYCKVRGRKQSLNKLVDTMKEILEKSKCKIYVMHGNAEKDAKYVFEKIKDMKNVTSSFLGGCISPVSGVHSGPGLVGVAYLLEE</sequence>
<dbReference type="RefSeq" id="WP_343760926.1">
    <property type="nucleotide sequence ID" value="NZ_BAAACG010000008.1"/>
</dbReference>
<evidence type="ECO:0000256" key="2">
    <source>
        <dbReference type="ARBA" id="ARBA00023121"/>
    </source>
</evidence>
<dbReference type="SUPFAM" id="SSF82549">
    <property type="entry name" value="DAK1/DegV-like"/>
    <property type="match status" value="1"/>
</dbReference>
<dbReference type="Proteomes" id="UP001501510">
    <property type="component" value="Unassembled WGS sequence"/>
</dbReference>